<dbReference type="Proteomes" id="UP000177958">
    <property type="component" value="Unassembled WGS sequence"/>
</dbReference>
<reference evidence="1 2" key="1">
    <citation type="journal article" date="2016" name="Nat. Commun.">
        <title>Thousands of microbial genomes shed light on interconnected biogeochemical processes in an aquifer system.</title>
        <authorList>
            <person name="Anantharaman K."/>
            <person name="Brown C.T."/>
            <person name="Hug L.A."/>
            <person name="Sharon I."/>
            <person name="Castelle C.J."/>
            <person name="Probst A.J."/>
            <person name="Thomas B.C."/>
            <person name="Singh A."/>
            <person name="Wilkins M.J."/>
            <person name="Karaoz U."/>
            <person name="Brodie E.L."/>
            <person name="Williams K.H."/>
            <person name="Hubbard S.S."/>
            <person name="Banfield J.F."/>
        </authorList>
    </citation>
    <scope>NUCLEOTIDE SEQUENCE [LARGE SCALE GENOMIC DNA]</scope>
</reference>
<gene>
    <name evidence="1" type="ORF">A2853_03575</name>
</gene>
<accession>A0A1F6D986</accession>
<comment type="caution">
    <text evidence="1">The sequence shown here is derived from an EMBL/GenBank/DDBJ whole genome shotgun (WGS) entry which is preliminary data.</text>
</comment>
<name>A0A1F6D986_9BACT</name>
<evidence type="ECO:0000313" key="2">
    <source>
        <dbReference type="Proteomes" id="UP000177958"/>
    </source>
</evidence>
<sequence length="70" mass="8249">MKHIKEILAERQASLFSKPKEKGSGEWHTFNIVCEDKIDLYRVTLPRRAIVTREDRHVLRIVYPQPIPGH</sequence>
<evidence type="ECO:0000313" key="1">
    <source>
        <dbReference type="EMBL" id="OGG57976.1"/>
    </source>
</evidence>
<organism evidence="1 2">
    <name type="scientific">Candidatus Kaiserbacteria bacterium RIFCSPHIGHO2_01_FULL_55_17</name>
    <dbReference type="NCBI Taxonomy" id="1798484"/>
    <lineage>
        <taxon>Bacteria</taxon>
        <taxon>Candidatus Kaiseribacteriota</taxon>
    </lineage>
</organism>
<dbReference type="AlphaFoldDB" id="A0A1F6D986"/>
<protein>
    <submittedName>
        <fullName evidence="1">Uncharacterized protein</fullName>
    </submittedName>
</protein>
<proteinExistence type="predicted"/>
<dbReference type="EMBL" id="MFKX01000008">
    <property type="protein sequence ID" value="OGG57976.1"/>
    <property type="molecule type" value="Genomic_DNA"/>
</dbReference>